<dbReference type="Proteomes" id="UP000789572">
    <property type="component" value="Unassembled WGS sequence"/>
</dbReference>
<dbReference type="AlphaFoldDB" id="A0A9N9FJC4"/>
<name>A0A9N9FJC4_9GLOM</name>
<dbReference type="EMBL" id="CAJVPJ010000561">
    <property type="protein sequence ID" value="CAG8537529.1"/>
    <property type="molecule type" value="Genomic_DNA"/>
</dbReference>
<feature type="region of interest" description="Disordered" evidence="1">
    <location>
        <begin position="86"/>
        <end position="135"/>
    </location>
</feature>
<dbReference type="EMBL" id="CAJVPJ010000561">
    <property type="protein sequence ID" value="CAG8537552.1"/>
    <property type="molecule type" value="Genomic_DNA"/>
</dbReference>
<sequence>MAYYGKINTGQRAAEIYRAGIKANELNQEGSLVYEGKNYNFNERNNRINRARNKAEVEAETASINILDPNKLTGPRNIRNLKDAQAARKNTLAPPHKEEPKEEEQTKEVNPLALEDEVSSDTSEEADIDQPESKP</sequence>
<protein>
    <submittedName>
        <fullName evidence="2">10789_t:CDS:1</fullName>
    </submittedName>
    <submittedName>
        <fullName evidence="3">10791_t:CDS:1</fullName>
    </submittedName>
</protein>
<evidence type="ECO:0000313" key="3">
    <source>
        <dbReference type="EMBL" id="CAG8537552.1"/>
    </source>
</evidence>
<feature type="compositionally biased region" description="Basic and acidic residues" evidence="1">
    <location>
        <begin position="95"/>
        <end position="107"/>
    </location>
</feature>
<organism evidence="2 4">
    <name type="scientific">Paraglomus occultum</name>
    <dbReference type="NCBI Taxonomy" id="144539"/>
    <lineage>
        <taxon>Eukaryota</taxon>
        <taxon>Fungi</taxon>
        <taxon>Fungi incertae sedis</taxon>
        <taxon>Mucoromycota</taxon>
        <taxon>Glomeromycotina</taxon>
        <taxon>Glomeromycetes</taxon>
        <taxon>Paraglomerales</taxon>
        <taxon>Paraglomeraceae</taxon>
        <taxon>Paraglomus</taxon>
    </lineage>
</organism>
<evidence type="ECO:0000256" key="1">
    <source>
        <dbReference type="SAM" id="MobiDB-lite"/>
    </source>
</evidence>
<gene>
    <name evidence="2" type="ORF">POCULU_LOCUS4369</name>
    <name evidence="3" type="ORF">POCULU_LOCUS4371</name>
</gene>
<reference evidence="2" key="1">
    <citation type="submission" date="2021-06" db="EMBL/GenBank/DDBJ databases">
        <authorList>
            <person name="Kallberg Y."/>
            <person name="Tangrot J."/>
            <person name="Rosling A."/>
        </authorList>
    </citation>
    <scope>NUCLEOTIDE SEQUENCE</scope>
    <source>
        <strain evidence="2">IA702</strain>
    </source>
</reference>
<keyword evidence="4" id="KW-1185">Reference proteome</keyword>
<proteinExistence type="predicted"/>
<accession>A0A9N9FJC4</accession>
<evidence type="ECO:0000313" key="4">
    <source>
        <dbReference type="Proteomes" id="UP000789572"/>
    </source>
</evidence>
<evidence type="ECO:0000313" key="2">
    <source>
        <dbReference type="EMBL" id="CAG8537529.1"/>
    </source>
</evidence>
<feature type="compositionally biased region" description="Acidic residues" evidence="1">
    <location>
        <begin position="114"/>
        <end position="135"/>
    </location>
</feature>
<comment type="caution">
    <text evidence="2">The sequence shown here is derived from an EMBL/GenBank/DDBJ whole genome shotgun (WGS) entry which is preliminary data.</text>
</comment>